<dbReference type="OMA" id="HYFWTNF"/>
<keyword evidence="1" id="KW-0378">Hydrolase</keyword>
<dbReference type="Gene3D" id="3.40.50.1820">
    <property type="entry name" value="alpha/beta hydrolase"/>
    <property type="match status" value="1"/>
</dbReference>
<dbReference type="InterPro" id="IPR029058">
    <property type="entry name" value="AB_hydrolase_fold"/>
</dbReference>
<dbReference type="InterPro" id="IPR050300">
    <property type="entry name" value="GDXG_lipolytic_enzyme"/>
</dbReference>
<dbReference type="PANTHER" id="PTHR48081:SF8">
    <property type="entry name" value="ALPHA_BETA HYDROLASE FOLD-3 DOMAIN-CONTAINING PROTEIN-RELATED"/>
    <property type="match status" value="1"/>
</dbReference>
<keyword evidence="4" id="KW-1185">Reference proteome</keyword>
<gene>
    <name evidence="3" type="ORF">UCREL1_2454</name>
</gene>
<evidence type="ECO:0000259" key="2">
    <source>
        <dbReference type="Pfam" id="PF07859"/>
    </source>
</evidence>
<dbReference type="eggNOG" id="KOG1515">
    <property type="taxonomic scope" value="Eukaryota"/>
</dbReference>
<dbReference type="AlphaFoldDB" id="M7TKN5"/>
<dbReference type="Proteomes" id="UP000012174">
    <property type="component" value="Unassembled WGS sequence"/>
</dbReference>
<evidence type="ECO:0000256" key="1">
    <source>
        <dbReference type="ARBA" id="ARBA00022801"/>
    </source>
</evidence>
<dbReference type="InterPro" id="IPR013094">
    <property type="entry name" value="AB_hydrolase_3"/>
</dbReference>
<dbReference type="OrthoDB" id="408631at2759"/>
<dbReference type="STRING" id="1287681.M7TKN5"/>
<proteinExistence type="predicted"/>
<dbReference type="Pfam" id="PF07859">
    <property type="entry name" value="Abhydrolase_3"/>
    <property type="match status" value="1"/>
</dbReference>
<dbReference type="EMBL" id="KB705852">
    <property type="protein sequence ID" value="EMR70501.1"/>
    <property type="molecule type" value="Genomic_DNA"/>
</dbReference>
<dbReference type="SUPFAM" id="SSF53474">
    <property type="entry name" value="alpha/beta-Hydrolases"/>
    <property type="match status" value="1"/>
</dbReference>
<reference evidence="4" key="1">
    <citation type="journal article" date="2013" name="Genome Announc.">
        <title>Draft genome sequence of the grapevine dieback fungus Eutypa lata UCR-EL1.</title>
        <authorList>
            <person name="Blanco-Ulate B."/>
            <person name="Rolshausen P.E."/>
            <person name="Cantu D."/>
        </authorList>
    </citation>
    <scope>NUCLEOTIDE SEQUENCE [LARGE SCALE GENOMIC DNA]</scope>
    <source>
        <strain evidence="4">UCR-EL1</strain>
    </source>
</reference>
<accession>M7TKN5</accession>
<evidence type="ECO:0000313" key="3">
    <source>
        <dbReference type="EMBL" id="EMR70501.1"/>
    </source>
</evidence>
<dbReference type="KEGG" id="ela:UCREL1_2454"/>
<dbReference type="HOGENOM" id="CLU_012494_6_3_1"/>
<organism evidence="3 4">
    <name type="scientific">Eutypa lata (strain UCR-EL1)</name>
    <name type="common">Grapevine dieback disease fungus</name>
    <name type="synonym">Eutypa armeniacae</name>
    <dbReference type="NCBI Taxonomy" id="1287681"/>
    <lineage>
        <taxon>Eukaryota</taxon>
        <taxon>Fungi</taxon>
        <taxon>Dikarya</taxon>
        <taxon>Ascomycota</taxon>
        <taxon>Pezizomycotina</taxon>
        <taxon>Sordariomycetes</taxon>
        <taxon>Xylariomycetidae</taxon>
        <taxon>Xylariales</taxon>
        <taxon>Diatrypaceae</taxon>
        <taxon>Eutypa</taxon>
    </lineage>
</organism>
<protein>
    <submittedName>
        <fullName evidence="3">Putative lipase 2 protein</fullName>
    </submittedName>
</protein>
<feature type="domain" description="Alpha/beta hydrolase fold-3" evidence="2">
    <location>
        <begin position="109"/>
        <end position="334"/>
    </location>
</feature>
<dbReference type="GO" id="GO:0016787">
    <property type="term" value="F:hydrolase activity"/>
    <property type="evidence" value="ECO:0007669"/>
    <property type="project" value="UniProtKB-KW"/>
</dbReference>
<name>M7TKN5_EUTLA</name>
<evidence type="ECO:0000313" key="4">
    <source>
        <dbReference type="Proteomes" id="UP000012174"/>
    </source>
</evidence>
<sequence>MAPRTKEELISYGVMDPAMTAELARNPVRGPQPSDPYYGRNDFPAWRAHRAATLREKHHLRYVPGAIPEEVGEEDLKIATRDGAEIVVRIYRPRNPPSPNGGGGGSPLIVMYHEGAWSMGDLTDEETNCRLFCRDLGAVCVNVEYRLAPEHPFPTWINDSWDALQWAAQNAASLGADPSRGFIVGGGSAGGNIAAVLAHIARDEGLSPPLTGQYLCVPAITCFLPPDEIPVQYRSEYLNHPSLTPNKDPVLIADENSQGSLMALLSGDIASPLMVPFHYGKSAKGHAGVPPVYFQVCGLDPLRDEALIYERILKEEADVKTKLDLYPGFGHYFWTNFPLLKQSREFVEDTVKGDVDLRIPSGAETKQSLDLLGRLFKLGSVVGLL</sequence>
<dbReference type="PANTHER" id="PTHR48081">
    <property type="entry name" value="AB HYDROLASE SUPERFAMILY PROTEIN C4A8.06C"/>
    <property type="match status" value="1"/>
</dbReference>